<evidence type="ECO:0000259" key="1">
    <source>
        <dbReference type="Pfam" id="PF12680"/>
    </source>
</evidence>
<reference evidence="3" key="1">
    <citation type="journal article" date="2019" name="Int. J. Syst. Evol. Microbiol.">
        <title>The Global Catalogue of Microorganisms (GCM) 10K type strain sequencing project: providing services to taxonomists for standard genome sequencing and annotation.</title>
        <authorList>
            <consortium name="The Broad Institute Genomics Platform"/>
            <consortium name="The Broad Institute Genome Sequencing Center for Infectious Disease"/>
            <person name="Wu L."/>
            <person name="Ma J."/>
        </authorList>
    </citation>
    <scope>NUCLEOTIDE SEQUENCE [LARGE SCALE GENOMIC DNA]</scope>
    <source>
        <strain evidence="3">JCM 4816</strain>
    </source>
</reference>
<feature type="domain" description="SnoaL-like" evidence="1">
    <location>
        <begin position="17"/>
        <end position="112"/>
    </location>
</feature>
<protein>
    <submittedName>
        <fullName evidence="2">Nuclear transport factor 2 family protein</fullName>
    </submittedName>
</protein>
<dbReference type="Gene3D" id="3.10.450.50">
    <property type="match status" value="1"/>
</dbReference>
<evidence type="ECO:0000313" key="3">
    <source>
        <dbReference type="Proteomes" id="UP001501455"/>
    </source>
</evidence>
<dbReference type="RefSeq" id="WP_345574845.1">
    <property type="nucleotide sequence ID" value="NZ_BAAAXF010000018.1"/>
</dbReference>
<dbReference type="SUPFAM" id="SSF54427">
    <property type="entry name" value="NTF2-like"/>
    <property type="match status" value="1"/>
</dbReference>
<name>A0ABP6THY6_9ACTN</name>
<dbReference type="InterPro" id="IPR032710">
    <property type="entry name" value="NTF2-like_dom_sf"/>
</dbReference>
<dbReference type="InterPro" id="IPR037401">
    <property type="entry name" value="SnoaL-like"/>
</dbReference>
<comment type="caution">
    <text evidence="2">The sequence shown here is derived from an EMBL/GenBank/DDBJ whole genome shotgun (WGS) entry which is preliminary data.</text>
</comment>
<keyword evidence="3" id="KW-1185">Reference proteome</keyword>
<gene>
    <name evidence="2" type="ORF">GCM10019016_019560</name>
</gene>
<evidence type="ECO:0000313" key="2">
    <source>
        <dbReference type="EMBL" id="GAA3494856.1"/>
    </source>
</evidence>
<accession>A0ABP6THY6</accession>
<proteinExistence type="predicted"/>
<organism evidence="2 3">
    <name type="scientific">Streptomyces prasinosporus</name>
    <dbReference type="NCBI Taxonomy" id="68256"/>
    <lineage>
        <taxon>Bacteria</taxon>
        <taxon>Bacillati</taxon>
        <taxon>Actinomycetota</taxon>
        <taxon>Actinomycetes</taxon>
        <taxon>Kitasatosporales</taxon>
        <taxon>Streptomycetaceae</taxon>
        <taxon>Streptomyces</taxon>
        <taxon>Streptomyces albogriseolus group</taxon>
    </lineage>
</organism>
<dbReference type="Proteomes" id="UP001501455">
    <property type="component" value="Unassembled WGS sequence"/>
</dbReference>
<sequence length="121" mass="13432">MTTAAHPAFDTDTLRRGIEADTSAGLASLYADDAELRIVDRNTQPSHPKVLRGKDEITAALDDVYSRDMTHKLEQCVVQGDRAAYSESCVYPDGVRVLSESMISLRDGRITEQTMIQAWDE</sequence>
<dbReference type="Pfam" id="PF12680">
    <property type="entry name" value="SnoaL_2"/>
    <property type="match status" value="1"/>
</dbReference>
<dbReference type="EMBL" id="BAAAXF010000018">
    <property type="protein sequence ID" value="GAA3494856.1"/>
    <property type="molecule type" value="Genomic_DNA"/>
</dbReference>